<evidence type="ECO:0000256" key="3">
    <source>
        <dbReference type="ARBA" id="ARBA00023125"/>
    </source>
</evidence>
<proteinExistence type="predicted"/>
<dbReference type="GO" id="GO:0005634">
    <property type="term" value="C:nucleus"/>
    <property type="evidence" value="ECO:0007669"/>
    <property type="project" value="UniProtKB-SubCell"/>
</dbReference>
<dbReference type="OrthoDB" id="2496004at2759"/>
<comment type="subcellular location">
    <subcellularLocation>
        <location evidence="1">Nucleus</location>
    </subcellularLocation>
</comment>
<feature type="region of interest" description="Disordered" evidence="6">
    <location>
        <begin position="200"/>
        <end position="274"/>
    </location>
</feature>
<feature type="region of interest" description="Disordered" evidence="6">
    <location>
        <begin position="1"/>
        <end position="55"/>
    </location>
</feature>
<evidence type="ECO:0008006" key="9">
    <source>
        <dbReference type="Google" id="ProtNLM"/>
    </source>
</evidence>
<reference evidence="7 8" key="1">
    <citation type="submission" date="2015-08" db="EMBL/GenBank/DDBJ databases">
        <title>Next Generation Sequencing and Analysis of the Genome of Puccinia sorghi L Schw, the Causal Agent of Maize Common Rust.</title>
        <authorList>
            <person name="Rochi L."/>
            <person name="Burguener G."/>
            <person name="Darino M."/>
            <person name="Turjanski A."/>
            <person name="Kreff E."/>
            <person name="Dieguez M.J."/>
            <person name="Sacco F."/>
        </authorList>
    </citation>
    <scope>NUCLEOTIDE SEQUENCE [LARGE SCALE GENOMIC DNA]</scope>
    <source>
        <strain evidence="7 8">RO10H11247</strain>
    </source>
</reference>
<feature type="compositionally biased region" description="Polar residues" evidence="6">
    <location>
        <begin position="445"/>
        <end position="456"/>
    </location>
</feature>
<keyword evidence="5" id="KW-0539">Nucleus</keyword>
<keyword evidence="3" id="KW-0238">DNA-binding</keyword>
<dbReference type="InterPro" id="IPR051089">
    <property type="entry name" value="prtT"/>
</dbReference>
<evidence type="ECO:0000256" key="2">
    <source>
        <dbReference type="ARBA" id="ARBA00023015"/>
    </source>
</evidence>
<dbReference type="PANTHER" id="PTHR31845">
    <property type="entry name" value="FINGER DOMAIN PROTEIN, PUTATIVE-RELATED"/>
    <property type="match status" value="1"/>
</dbReference>
<dbReference type="EMBL" id="LAVV01001754">
    <property type="protein sequence ID" value="KNZ63339.1"/>
    <property type="molecule type" value="Genomic_DNA"/>
</dbReference>
<keyword evidence="8" id="KW-1185">Reference proteome</keyword>
<dbReference type="AlphaFoldDB" id="A0A0L6VRM8"/>
<keyword evidence="4" id="KW-0804">Transcription</keyword>
<evidence type="ECO:0000256" key="1">
    <source>
        <dbReference type="ARBA" id="ARBA00004123"/>
    </source>
</evidence>
<feature type="compositionally biased region" description="Basic and acidic residues" evidence="6">
    <location>
        <begin position="232"/>
        <end position="245"/>
    </location>
</feature>
<name>A0A0L6VRM8_9BASI</name>
<feature type="region of interest" description="Disordered" evidence="6">
    <location>
        <begin position="429"/>
        <end position="493"/>
    </location>
</feature>
<sequence>MRPHPFLPDATRPLPAEQDSSSSRDQQPTADPQGPDAQFLEKGPHGGPSFQQNSCSRDVRLLEQEPFELLPSASLSKWTSSGAPSASGFFTGSSPTWVDQIPSRSMMMAGISAEPPLLSTIAPAGLISMDNSNIYPGMGTYSNGESSASVLNSNLLMKPGLFMPEESSCNEVPQVTSIAEPMTCEPVEKVPTHIEPYVSHPTSNTLLRRPSKPCPTMTKLYHHSPQTARNFRSSDKHLSDEEGPSKKLTAITTTTTTTSGPTQPQHEPEPQKCEASALKICSMQPSRPTQMSSLDELDMRSERLKQRVDSSCLQAHELKRSLDRLDPELQCLKEASLFTYHQHQVDSVSHPMVPPSRKRLCHEIPMITPKDRPKLPEVVVKGFPLRKLSPDHDPTVPKAVAPVGLNPTSAQILDWPRRGDAAHRLSFILNPTMNPAKENKRDLEPSSTGSANSQDADNLGSDESRRQTVGISESLTTVSIPGSGAAGSIQSRSLDNEKIDPRVVKEHFETFFKRYSSRLTWFPAERANPETLQRKSELLLYAIISASNPKAKEMGEVSTSYQNALNMSRSTVFPDKNYNIHDLKGMMVLVIYHGLHCVCPHFVSLCINLKLHKVFVKLTDPDLRGEANEAELVEMGRTWLLVVIYSHFLCIFGRKLYLIGSPPQMICNHATTLETSKFRQPCDALINAHVHLMMVLALSQNKLDSRNHPGPLRERKEMYVLPELFLVMNQLDRWATDWRQVCPQLFTTKSMGPRRFLQNAQQYVRLYIVHAALWPCQDGRMIASNQRQYQCATEGCQDAENILEAVLDLKDEIDAKTEDDSELYPNDSPLNIEYHKAALGLVTGYLLWVSLIIPRYVKLGCFLRLFTRLHGVKFKHSCEYIEIIEKCIFSIHEIHDLENERVKSLDQLSNDDGRPVSDQVYKIGTSLQARGCQLGPNELQAGCVGEYHPDSGTFSMGDDMAKELDKLMTDTQFWFQLELE</sequence>
<accession>A0A0L6VRM8</accession>
<feature type="compositionally biased region" description="Polar residues" evidence="6">
    <location>
        <begin position="18"/>
        <end position="30"/>
    </location>
</feature>
<evidence type="ECO:0000313" key="7">
    <source>
        <dbReference type="EMBL" id="KNZ63339.1"/>
    </source>
</evidence>
<dbReference type="GO" id="GO:0000976">
    <property type="term" value="F:transcription cis-regulatory region binding"/>
    <property type="evidence" value="ECO:0007669"/>
    <property type="project" value="TreeGrafter"/>
</dbReference>
<dbReference type="PANTHER" id="PTHR31845:SF19">
    <property type="entry name" value="TRANSCRIPTION FACTOR DOMAIN-CONTAINING PROTEIN"/>
    <property type="match status" value="1"/>
</dbReference>
<gene>
    <name evidence="7" type="ORF">VP01_1157g4</name>
</gene>
<dbReference type="GO" id="GO:0000981">
    <property type="term" value="F:DNA-binding transcription factor activity, RNA polymerase II-specific"/>
    <property type="evidence" value="ECO:0007669"/>
    <property type="project" value="TreeGrafter"/>
</dbReference>
<dbReference type="Proteomes" id="UP000037035">
    <property type="component" value="Unassembled WGS sequence"/>
</dbReference>
<evidence type="ECO:0000256" key="4">
    <source>
        <dbReference type="ARBA" id="ARBA00023163"/>
    </source>
</evidence>
<comment type="caution">
    <text evidence="7">The sequence shown here is derived from an EMBL/GenBank/DDBJ whole genome shotgun (WGS) entry which is preliminary data.</text>
</comment>
<organism evidence="7 8">
    <name type="scientific">Puccinia sorghi</name>
    <dbReference type="NCBI Taxonomy" id="27349"/>
    <lineage>
        <taxon>Eukaryota</taxon>
        <taxon>Fungi</taxon>
        <taxon>Dikarya</taxon>
        <taxon>Basidiomycota</taxon>
        <taxon>Pucciniomycotina</taxon>
        <taxon>Pucciniomycetes</taxon>
        <taxon>Pucciniales</taxon>
        <taxon>Pucciniaceae</taxon>
        <taxon>Puccinia</taxon>
    </lineage>
</organism>
<evidence type="ECO:0000313" key="8">
    <source>
        <dbReference type="Proteomes" id="UP000037035"/>
    </source>
</evidence>
<dbReference type="VEuPathDB" id="FungiDB:VP01_1157g4"/>
<protein>
    <recommendedName>
        <fullName evidence="9">Transcription factor domain-containing protein</fullName>
    </recommendedName>
</protein>
<evidence type="ECO:0000256" key="6">
    <source>
        <dbReference type="SAM" id="MobiDB-lite"/>
    </source>
</evidence>
<feature type="compositionally biased region" description="Polar residues" evidence="6">
    <location>
        <begin position="467"/>
        <end position="480"/>
    </location>
</feature>
<evidence type="ECO:0000256" key="5">
    <source>
        <dbReference type="ARBA" id="ARBA00023242"/>
    </source>
</evidence>
<keyword evidence="2" id="KW-0805">Transcription regulation</keyword>